<dbReference type="PIRSF" id="PIRSF039137">
    <property type="entry name" value="ABC_branched_ATPase"/>
    <property type="match status" value="1"/>
</dbReference>
<reference evidence="8 9" key="1">
    <citation type="submission" date="2016-11" db="EMBL/GenBank/DDBJ databases">
        <authorList>
            <person name="Jaros S."/>
            <person name="Januszkiewicz K."/>
            <person name="Wedrychowicz H."/>
        </authorList>
    </citation>
    <scope>NUCLEOTIDE SEQUENCE [LARGE SCALE GENOMIC DNA]</scope>
    <source>
        <strain evidence="8 9">CGMCC 1.10190</strain>
    </source>
</reference>
<evidence type="ECO:0000259" key="7">
    <source>
        <dbReference type="PROSITE" id="PS50893"/>
    </source>
</evidence>
<dbReference type="PROSITE" id="PS00211">
    <property type="entry name" value="ABC_TRANSPORTER_1"/>
    <property type="match status" value="1"/>
</dbReference>
<dbReference type="STRING" id="658167.SAMN04488135_12031"/>
<dbReference type="InterPro" id="IPR003593">
    <property type="entry name" value="AAA+_ATPase"/>
</dbReference>
<dbReference type="InterPro" id="IPR017871">
    <property type="entry name" value="ABC_transporter-like_CS"/>
</dbReference>
<evidence type="ECO:0000256" key="3">
    <source>
        <dbReference type="ARBA" id="ARBA00022475"/>
    </source>
</evidence>
<dbReference type="AlphaFoldDB" id="A0A1M5ZYA8"/>
<proteinExistence type="inferred from homology"/>
<evidence type="ECO:0000256" key="1">
    <source>
        <dbReference type="ARBA" id="ARBA00005417"/>
    </source>
</evidence>
<dbReference type="GO" id="GO:0016887">
    <property type="term" value="F:ATP hydrolysis activity"/>
    <property type="evidence" value="ECO:0007669"/>
    <property type="project" value="InterPro"/>
</dbReference>
<keyword evidence="4" id="KW-0547">Nucleotide-binding</keyword>
<dbReference type="InterPro" id="IPR003439">
    <property type="entry name" value="ABC_transporter-like_ATP-bd"/>
</dbReference>
<dbReference type="EMBL" id="FQXE01000020">
    <property type="protein sequence ID" value="SHI28873.1"/>
    <property type="molecule type" value="Genomic_DNA"/>
</dbReference>
<gene>
    <name evidence="8" type="ORF">SAMN04488135_12031</name>
</gene>
<dbReference type="PROSITE" id="PS50893">
    <property type="entry name" value="ABC_TRANSPORTER_2"/>
    <property type="match status" value="1"/>
</dbReference>
<dbReference type="GO" id="GO:0015807">
    <property type="term" value="P:L-amino acid transport"/>
    <property type="evidence" value="ECO:0007669"/>
    <property type="project" value="TreeGrafter"/>
</dbReference>
<dbReference type="Gene3D" id="3.40.50.300">
    <property type="entry name" value="P-loop containing nucleotide triphosphate hydrolases"/>
    <property type="match status" value="1"/>
</dbReference>
<evidence type="ECO:0000313" key="8">
    <source>
        <dbReference type="EMBL" id="SHI28873.1"/>
    </source>
</evidence>
<dbReference type="InterPro" id="IPR027417">
    <property type="entry name" value="P-loop_NTPase"/>
</dbReference>
<dbReference type="OrthoDB" id="9776369at2"/>
<feature type="domain" description="ABC transporter" evidence="7">
    <location>
        <begin position="5"/>
        <end position="237"/>
    </location>
</feature>
<keyword evidence="3" id="KW-1003">Cell membrane</keyword>
<protein>
    <submittedName>
        <fullName evidence="8">Branched-chain amino acid transport system ATP-binding protein</fullName>
    </submittedName>
</protein>
<dbReference type="PANTHER" id="PTHR43820">
    <property type="entry name" value="HIGH-AFFINITY BRANCHED-CHAIN AMINO ACID TRANSPORT ATP-BINDING PROTEIN LIVF"/>
    <property type="match status" value="1"/>
</dbReference>
<dbReference type="InterPro" id="IPR030660">
    <property type="entry name" value="ABC_branched_ATPase_LivF/BraG"/>
</dbReference>
<evidence type="ECO:0000313" key="9">
    <source>
        <dbReference type="Proteomes" id="UP000184226"/>
    </source>
</evidence>
<dbReference type="Pfam" id="PF00005">
    <property type="entry name" value="ABC_tran"/>
    <property type="match status" value="1"/>
</dbReference>
<dbReference type="GO" id="GO:0015658">
    <property type="term" value="F:branched-chain amino acid transmembrane transporter activity"/>
    <property type="evidence" value="ECO:0007669"/>
    <property type="project" value="InterPro"/>
</dbReference>
<evidence type="ECO:0000256" key="4">
    <source>
        <dbReference type="ARBA" id="ARBA00022741"/>
    </source>
</evidence>
<organism evidence="8 9">
    <name type="scientific">Pollutimonas bauzanensis</name>
    <dbReference type="NCBI Taxonomy" id="658167"/>
    <lineage>
        <taxon>Bacteria</taxon>
        <taxon>Pseudomonadati</taxon>
        <taxon>Pseudomonadota</taxon>
        <taxon>Betaproteobacteria</taxon>
        <taxon>Burkholderiales</taxon>
        <taxon>Alcaligenaceae</taxon>
        <taxon>Pollutimonas</taxon>
    </lineage>
</organism>
<sequence>MQRLLNVKNLSVDYGAIKALKQVTLHVDENEIVTLIGGNGAGKSTLMRALSGIVPASGAVEFLGEDLMPVSAHKRVSAGIAHVPEGRQVFPDQTVLDNLLIGAYLRKTSRKKLEQEIDHFFDLFPRLGERQNQVAGTLSGGEQQMLAICRALMSKPRLLMLDEPSLGLAPQIVADVFKIIRSLREQGITILLVEQMANQALAISDRAYVLEVGSIVMQGTGEELLHSEKVREAYLGKQKR</sequence>
<evidence type="ECO:0000256" key="5">
    <source>
        <dbReference type="ARBA" id="ARBA00022840"/>
    </source>
</evidence>
<accession>A0A1M5ZYA8</accession>
<dbReference type="InterPro" id="IPR052156">
    <property type="entry name" value="BCAA_Transport_ATP-bd_LivF"/>
</dbReference>
<evidence type="ECO:0000256" key="6">
    <source>
        <dbReference type="ARBA" id="ARBA00022970"/>
    </source>
</evidence>
<dbReference type="GO" id="GO:0005524">
    <property type="term" value="F:ATP binding"/>
    <property type="evidence" value="ECO:0007669"/>
    <property type="project" value="UniProtKB-KW"/>
</dbReference>
<name>A0A1M5ZYA8_9BURK</name>
<keyword evidence="2" id="KW-0813">Transport</keyword>
<keyword evidence="3" id="KW-0472">Membrane</keyword>
<dbReference type="RefSeq" id="WP_073109181.1">
    <property type="nucleotide sequence ID" value="NZ_FQXE01000020.1"/>
</dbReference>
<evidence type="ECO:0000256" key="2">
    <source>
        <dbReference type="ARBA" id="ARBA00022448"/>
    </source>
</evidence>
<keyword evidence="5 8" id="KW-0067">ATP-binding</keyword>
<keyword evidence="9" id="KW-1185">Reference proteome</keyword>
<comment type="similarity">
    <text evidence="1">Belongs to the ABC transporter superfamily.</text>
</comment>
<keyword evidence="6" id="KW-0029">Amino-acid transport</keyword>
<dbReference type="Proteomes" id="UP000184226">
    <property type="component" value="Unassembled WGS sequence"/>
</dbReference>
<dbReference type="SMART" id="SM00382">
    <property type="entry name" value="AAA"/>
    <property type="match status" value="1"/>
</dbReference>
<dbReference type="PANTHER" id="PTHR43820:SF3">
    <property type="entry name" value="BRANCHED-CHAIN AMINO ACID TRANSPORT SYSTEM,ATP-BINDING PROTEIN"/>
    <property type="match status" value="1"/>
</dbReference>
<dbReference type="CDD" id="cd03224">
    <property type="entry name" value="ABC_TM1139_LivF_branched"/>
    <property type="match status" value="1"/>
</dbReference>
<dbReference type="SUPFAM" id="SSF52540">
    <property type="entry name" value="P-loop containing nucleoside triphosphate hydrolases"/>
    <property type="match status" value="1"/>
</dbReference>